<keyword evidence="1" id="KW-0472">Membrane</keyword>
<comment type="caution">
    <text evidence="2">The sequence shown here is derived from an EMBL/GenBank/DDBJ whole genome shotgun (WGS) entry which is preliminary data.</text>
</comment>
<reference evidence="2 3" key="1">
    <citation type="submission" date="2024-08" db="EMBL/GenBank/DDBJ databases">
        <authorList>
            <person name="Cucini C."/>
            <person name="Frati F."/>
        </authorList>
    </citation>
    <scope>NUCLEOTIDE SEQUENCE [LARGE SCALE GENOMIC DNA]</scope>
</reference>
<feature type="transmembrane region" description="Helical" evidence="1">
    <location>
        <begin position="49"/>
        <end position="65"/>
    </location>
</feature>
<dbReference type="EMBL" id="CAXLJM020000043">
    <property type="protein sequence ID" value="CAL8110004.1"/>
    <property type="molecule type" value="Genomic_DNA"/>
</dbReference>
<gene>
    <name evidence="2" type="ORF">ODALV1_LOCUS13891</name>
</gene>
<name>A0ABP1QQK2_9HEXA</name>
<evidence type="ECO:0008006" key="4">
    <source>
        <dbReference type="Google" id="ProtNLM"/>
    </source>
</evidence>
<feature type="transmembrane region" description="Helical" evidence="1">
    <location>
        <begin position="331"/>
        <end position="348"/>
    </location>
</feature>
<evidence type="ECO:0000313" key="2">
    <source>
        <dbReference type="EMBL" id="CAL8110004.1"/>
    </source>
</evidence>
<keyword evidence="1" id="KW-0812">Transmembrane</keyword>
<keyword evidence="3" id="KW-1185">Reference proteome</keyword>
<evidence type="ECO:0000313" key="3">
    <source>
        <dbReference type="Proteomes" id="UP001642540"/>
    </source>
</evidence>
<feature type="transmembrane region" description="Helical" evidence="1">
    <location>
        <begin position="86"/>
        <end position="110"/>
    </location>
</feature>
<accession>A0ABP1QQK2</accession>
<feature type="transmembrane region" description="Helical" evidence="1">
    <location>
        <begin position="205"/>
        <end position="238"/>
    </location>
</feature>
<keyword evidence="1" id="KW-1133">Transmembrane helix</keyword>
<protein>
    <recommendedName>
        <fullName evidence="4">Gustatory receptor</fullName>
    </recommendedName>
</protein>
<feature type="transmembrane region" description="Helical" evidence="1">
    <location>
        <begin position="156"/>
        <end position="178"/>
    </location>
</feature>
<proteinExistence type="predicted"/>
<evidence type="ECO:0000256" key="1">
    <source>
        <dbReference type="SAM" id="Phobius"/>
    </source>
</evidence>
<feature type="transmembrane region" description="Helical" evidence="1">
    <location>
        <begin position="297"/>
        <end position="319"/>
    </location>
</feature>
<dbReference type="Proteomes" id="UP001642540">
    <property type="component" value="Unassembled WGS sequence"/>
</dbReference>
<organism evidence="2 3">
    <name type="scientific">Orchesella dallaii</name>
    <dbReference type="NCBI Taxonomy" id="48710"/>
    <lineage>
        <taxon>Eukaryota</taxon>
        <taxon>Metazoa</taxon>
        <taxon>Ecdysozoa</taxon>
        <taxon>Arthropoda</taxon>
        <taxon>Hexapoda</taxon>
        <taxon>Collembola</taxon>
        <taxon>Entomobryomorpha</taxon>
        <taxon>Entomobryoidea</taxon>
        <taxon>Orchesellidae</taxon>
        <taxon>Orchesellinae</taxon>
        <taxon>Orchesella</taxon>
    </lineage>
</organism>
<sequence length="429" mass="49444">MLSQRLLRLTAWRLYLMELTFFSPIGWDWKTHTMIPSKNFVYLNWLLQQFYLFWFMMVLIIKLFIQLRSNDENDIPDDAVIIKDAAFNAFVTAVDITYIAILAILLGLAINLIRVRQDLICLFNKMVEVDTTLTKKYQAELQGNPTVKSYSLRAEFILGGTYATTVIIVPALCVVYFLQDAEPIHRFIAEILEIDVELKLEHLHFLGALVFSISVCGNTVCLYVLCVAGSIQIVSFWLDNTTPRKDSPIEYIKEKKGKVSNPNPVLRTRLGLLDGKVIMDIQKRLQFLARLLDNLTATFLLTLHHGGCMIIFVSTCYMCIEYVEEIILRDALKLIVVVPFIIVVSEWLETIEVCRINDTSRESVKILRNRFRTSFASVRKTKSKELWKMAEALPVLCLELAYPFYRYNRGTFLEFFNEAIDLLVTALVS</sequence>